<dbReference type="InterPro" id="IPR018673">
    <property type="entry name" value="DUF2141"/>
</dbReference>
<reference evidence="2 3" key="1">
    <citation type="journal article" date="2018" name="Nat. Biotechnol.">
        <title>A standardized bacterial taxonomy based on genome phylogeny substantially revises the tree of life.</title>
        <authorList>
            <person name="Parks D.H."/>
            <person name="Chuvochina M."/>
            <person name="Waite D.W."/>
            <person name="Rinke C."/>
            <person name="Skarshewski A."/>
            <person name="Chaumeil P.A."/>
            <person name="Hugenholtz P."/>
        </authorList>
    </citation>
    <scope>NUCLEOTIDE SEQUENCE [LARGE SCALE GENOMIC DNA]</scope>
    <source>
        <strain evidence="2">UBA11621</strain>
    </source>
</reference>
<protein>
    <submittedName>
        <fullName evidence="2">DUF2141 domain-containing protein</fullName>
    </submittedName>
</protein>
<comment type="caution">
    <text evidence="2">The sequence shown here is derived from an EMBL/GenBank/DDBJ whole genome shotgun (WGS) entry which is preliminary data.</text>
</comment>
<dbReference type="GeneID" id="78255959"/>
<evidence type="ECO:0000313" key="3">
    <source>
        <dbReference type="Proteomes" id="UP000264779"/>
    </source>
</evidence>
<sequence length="137" mass="14967">MKTHLTALTLFTMMTPFSEAADVTVNFAGVNTLSGQLYLAVYASEEDMKSRKAIQSQIITVHNADQKAVLADLPSGHYGVMVFQDLDGNRDLNTNLIGIPTEPYGFSTNPRVMGPPSFSDIQFDVATTPVHLTINME</sequence>
<name>A0A358E420_9ALTE</name>
<accession>A0A358E420</accession>
<proteinExistence type="predicted"/>
<keyword evidence="1" id="KW-0732">Signal</keyword>
<dbReference type="Pfam" id="PF09912">
    <property type="entry name" value="DUF2141"/>
    <property type="match status" value="1"/>
</dbReference>
<dbReference type="EMBL" id="DONK01000266">
    <property type="protein sequence ID" value="HBU52963.1"/>
    <property type="molecule type" value="Genomic_DNA"/>
</dbReference>
<organism evidence="2 3">
    <name type="scientific">Alteromonas australica</name>
    <dbReference type="NCBI Taxonomy" id="589873"/>
    <lineage>
        <taxon>Bacteria</taxon>
        <taxon>Pseudomonadati</taxon>
        <taxon>Pseudomonadota</taxon>
        <taxon>Gammaproteobacteria</taxon>
        <taxon>Alteromonadales</taxon>
        <taxon>Alteromonadaceae</taxon>
        <taxon>Alteromonas/Salinimonas group</taxon>
        <taxon>Alteromonas</taxon>
    </lineage>
</organism>
<dbReference type="AlphaFoldDB" id="A0A358E420"/>
<dbReference type="RefSeq" id="WP_052364411.1">
    <property type="nucleotide sequence ID" value="NZ_CALBIY010000069.1"/>
</dbReference>
<evidence type="ECO:0000313" key="2">
    <source>
        <dbReference type="EMBL" id="HBU52963.1"/>
    </source>
</evidence>
<feature type="signal peptide" evidence="1">
    <location>
        <begin position="1"/>
        <end position="20"/>
    </location>
</feature>
<evidence type="ECO:0000256" key="1">
    <source>
        <dbReference type="SAM" id="SignalP"/>
    </source>
</evidence>
<gene>
    <name evidence="2" type="ORF">DEB45_17055</name>
</gene>
<feature type="chain" id="PRO_5016990552" evidence="1">
    <location>
        <begin position="21"/>
        <end position="137"/>
    </location>
</feature>
<dbReference type="Proteomes" id="UP000264779">
    <property type="component" value="Unassembled WGS sequence"/>
</dbReference>